<reference evidence="9 10" key="1">
    <citation type="journal article" date="2021" name="Elife">
        <title>Chloroplast acquisition without the gene transfer in kleptoplastic sea slugs, Plakobranchus ocellatus.</title>
        <authorList>
            <person name="Maeda T."/>
            <person name="Takahashi S."/>
            <person name="Yoshida T."/>
            <person name="Shimamura S."/>
            <person name="Takaki Y."/>
            <person name="Nagai Y."/>
            <person name="Toyoda A."/>
            <person name="Suzuki Y."/>
            <person name="Arimoto A."/>
            <person name="Ishii H."/>
            <person name="Satoh N."/>
            <person name="Nishiyama T."/>
            <person name="Hasebe M."/>
            <person name="Maruyama T."/>
            <person name="Minagawa J."/>
            <person name="Obokata J."/>
            <person name="Shigenobu S."/>
        </authorList>
    </citation>
    <scope>NUCLEOTIDE SEQUENCE [LARGE SCALE GENOMIC DNA]</scope>
</reference>
<feature type="compositionally biased region" description="Acidic residues" evidence="8">
    <location>
        <begin position="318"/>
        <end position="331"/>
    </location>
</feature>
<feature type="transmembrane region" description="Helical" evidence="7">
    <location>
        <begin position="156"/>
        <end position="176"/>
    </location>
</feature>
<feature type="transmembrane region" description="Helical" evidence="7">
    <location>
        <begin position="7"/>
        <end position="34"/>
    </location>
</feature>
<feature type="transmembrane region" description="Helical" evidence="7">
    <location>
        <begin position="196"/>
        <end position="218"/>
    </location>
</feature>
<evidence type="ECO:0000256" key="4">
    <source>
        <dbReference type="ARBA" id="ARBA00022989"/>
    </source>
</evidence>
<dbReference type="PANTHER" id="PTHR12385">
    <property type="entry name" value="CHOLINE TRANSPORTER-LIKE (SLC FAMILY 44)"/>
    <property type="match status" value="1"/>
</dbReference>
<comment type="subcellular location">
    <subcellularLocation>
        <location evidence="7">Cell membrane</location>
        <topology evidence="7">Multi-pass membrane protein</topology>
    </subcellularLocation>
    <subcellularLocation>
        <location evidence="1">Membrane</location>
        <topology evidence="1">Multi-pass membrane protein</topology>
    </subcellularLocation>
</comment>
<keyword evidence="3 7" id="KW-0812">Transmembrane</keyword>
<sequence>MQLFMLFMLLWGLNFIVALGHMTLAGAFASYYWAWEKPRDIPAFPLTSSVYRSIRYHLGSLAFGSFIIAVVQMIRIALEYLEYKLKDADNKVAKFIIKCLQCCFWCLEKFLKFLNKNAYIMIAIHGKNFCLSAKDAFFLIMRNIVRVVVLDKVTDFLLFLSKALVTGIVFTIAYVWFKGNITYFDNYVTRPELNYYLTPVIILTLCAYLMASVFFGVYSMAVDTLFLCFLEDLERNDGSAGKPYFMSKGLMKVLGKKNEKLSDPNEPKKGAKTSKVSPEEKKEKRPLPEPKDNDNGLSGSVSGDDDDDADSGDCGGGDVDDDEDDSDSNDDDDHKMLPLLLMMISGSRIQGLTPGLLESVPNHKHGNS</sequence>
<evidence type="ECO:0000256" key="6">
    <source>
        <dbReference type="ARBA" id="ARBA00023180"/>
    </source>
</evidence>
<comment type="caution">
    <text evidence="7">Lacks conserved residue(s) required for the propagation of feature annotation.</text>
</comment>
<keyword evidence="5 7" id="KW-0472">Membrane</keyword>
<name>A0AAV4CDQ2_9GAST</name>
<comment type="caution">
    <text evidence="9">The sequence shown here is derived from an EMBL/GenBank/DDBJ whole genome shotgun (WGS) entry which is preliminary data.</text>
</comment>
<accession>A0AAV4CDQ2</accession>
<dbReference type="SUPFAM" id="SSF48371">
    <property type="entry name" value="ARM repeat"/>
    <property type="match status" value="1"/>
</dbReference>
<evidence type="ECO:0000256" key="3">
    <source>
        <dbReference type="ARBA" id="ARBA00022692"/>
    </source>
</evidence>
<gene>
    <name evidence="9" type="ORF">PoB_005605800</name>
</gene>
<dbReference type="PANTHER" id="PTHR12385:SF14">
    <property type="entry name" value="CHOLINE TRANSPORTER-LIKE 2"/>
    <property type="match status" value="1"/>
</dbReference>
<evidence type="ECO:0000256" key="7">
    <source>
        <dbReference type="RuleBase" id="RU368066"/>
    </source>
</evidence>
<feature type="region of interest" description="Disordered" evidence="8">
    <location>
        <begin position="258"/>
        <end position="334"/>
    </location>
</feature>
<evidence type="ECO:0000313" key="10">
    <source>
        <dbReference type="Proteomes" id="UP000735302"/>
    </source>
</evidence>
<keyword evidence="6" id="KW-0325">Glycoprotein</keyword>
<dbReference type="GO" id="GO:0022857">
    <property type="term" value="F:transmembrane transporter activity"/>
    <property type="evidence" value="ECO:0007669"/>
    <property type="project" value="UniProtKB-UniRule"/>
</dbReference>
<keyword evidence="4 7" id="KW-1133">Transmembrane helix</keyword>
<organism evidence="9 10">
    <name type="scientific">Plakobranchus ocellatus</name>
    <dbReference type="NCBI Taxonomy" id="259542"/>
    <lineage>
        <taxon>Eukaryota</taxon>
        <taxon>Metazoa</taxon>
        <taxon>Spiralia</taxon>
        <taxon>Lophotrochozoa</taxon>
        <taxon>Mollusca</taxon>
        <taxon>Gastropoda</taxon>
        <taxon>Heterobranchia</taxon>
        <taxon>Euthyneura</taxon>
        <taxon>Panpulmonata</taxon>
        <taxon>Sacoglossa</taxon>
        <taxon>Placobranchoidea</taxon>
        <taxon>Plakobranchidae</taxon>
        <taxon>Plakobranchus</taxon>
    </lineage>
</organism>
<evidence type="ECO:0000256" key="8">
    <source>
        <dbReference type="SAM" id="MobiDB-lite"/>
    </source>
</evidence>
<dbReference type="Pfam" id="PF04515">
    <property type="entry name" value="Choline_transpo"/>
    <property type="match status" value="1"/>
</dbReference>
<comment type="similarity">
    <text evidence="2 7">Belongs to the CTL (choline transporter-like) family.</text>
</comment>
<dbReference type="GO" id="GO:0005886">
    <property type="term" value="C:plasma membrane"/>
    <property type="evidence" value="ECO:0007669"/>
    <property type="project" value="UniProtKB-SubCell"/>
</dbReference>
<dbReference type="InterPro" id="IPR016024">
    <property type="entry name" value="ARM-type_fold"/>
</dbReference>
<dbReference type="AlphaFoldDB" id="A0AAV4CDQ2"/>
<evidence type="ECO:0000313" key="9">
    <source>
        <dbReference type="EMBL" id="GFO29553.1"/>
    </source>
</evidence>
<feature type="compositionally biased region" description="Basic and acidic residues" evidence="8">
    <location>
        <begin position="277"/>
        <end position="294"/>
    </location>
</feature>
<dbReference type="InterPro" id="IPR007603">
    <property type="entry name" value="Choline_transptr-like"/>
</dbReference>
<protein>
    <recommendedName>
        <fullName evidence="7">Choline transporter-like protein</fullName>
    </recommendedName>
</protein>
<comment type="function">
    <text evidence="7">Choline transporter.</text>
</comment>
<feature type="compositionally biased region" description="Basic and acidic residues" evidence="8">
    <location>
        <begin position="258"/>
        <end position="269"/>
    </location>
</feature>
<keyword evidence="10" id="KW-1185">Reference proteome</keyword>
<proteinExistence type="inferred from homology"/>
<dbReference type="Proteomes" id="UP000735302">
    <property type="component" value="Unassembled WGS sequence"/>
</dbReference>
<dbReference type="EMBL" id="BLXT01006168">
    <property type="protein sequence ID" value="GFO29553.1"/>
    <property type="molecule type" value="Genomic_DNA"/>
</dbReference>
<evidence type="ECO:0000256" key="5">
    <source>
        <dbReference type="ARBA" id="ARBA00023136"/>
    </source>
</evidence>
<evidence type="ECO:0000256" key="2">
    <source>
        <dbReference type="ARBA" id="ARBA00007168"/>
    </source>
</evidence>
<evidence type="ECO:0000256" key="1">
    <source>
        <dbReference type="ARBA" id="ARBA00004141"/>
    </source>
</evidence>
<feature type="transmembrane region" description="Helical" evidence="7">
    <location>
        <begin position="54"/>
        <end position="78"/>
    </location>
</feature>